<dbReference type="SUPFAM" id="SSF53383">
    <property type="entry name" value="PLP-dependent transferases"/>
    <property type="match status" value="1"/>
</dbReference>
<dbReference type="GO" id="GO:0006520">
    <property type="term" value="P:amino acid metabolic process"/>
    <property type="evidence" value="ECO:0007669"/>
    <property type="project" value="InterPro"/>
</dbReference>
<accession>A0A0D0VW16</accession>
<dbReference type="Gene3D" id="3.40.640.10">
    <property type="entry name" value="Type I PLP-dependent aspartate aminotransferase-like (Major domain)"/>
    <property type="match status" value="1"/>
</dbReference>
<dbReference type="PANTHER" id="PTHR46383:SF1">
    <property type="entry name" value="ASPARTATE AMINOTRANSFERASE"/>
    <property type="match status" value="1"/>
</dbReference>
<comment type="similarity">
    <text evidence="2 6">Belongs to the class-I pyridoxal-phosphate-dependent aminotransferase family.</text>
</comment>
<dbReference type="AlphaFoldDB" id="A0A0D0VW16"/>
<evidence type="ECO:0000256" key="2">
    <source>
        <dbReference type="ARBA" id="ARBA00007441"/>
    </source>
</evidence>
<sequence length="473" mass="51045">MLAVDEVNYDLTEQADYVERSGDERPLVNLSSGVNFQQPAWEFVDFVLGAARDPLLWHDYDGPNGHVLGRAAVAAYETRRSAGLTTIGPENVIVTAGASAGIALAARVLAARVRPGLQRPHAVLPAPTFPLVGAALCDAGFTVSQVVSCLPERWLPTVEELTASAPPQTTVIYVNTFNNPTGERYSEAELRQLAVWARDRSVVILHDVVSSDLAPEGHLPHLPSIAAKEGYADGVLTVGSLSKSRALPGFRIAWLIGDAQTMQAAAAANELIAPSSPGLASPALLLDRLAMLEAERQYGSARDGAEQVVDLIEPHFATFPGLRELTSRLIDEAHTSGAMAGLLAWRQDLRQLLAANEAILRTRFGDLTGWVPTWRGDFNTFIHLPALDGRDYLQTTHTLFRRFGLQTLPAPAFGHTAQWWRQRGYFTRLSFALPPAQWVRGLERLADACAALGRPTVGVGHPTATAAPTNGRG</sequence>
<name>A0A0D0VW16_9ACTN</name>
<protein>
    <recommendedName>
        <fullName evidence="6">Aminotransferase</fullName>
        <ecNumber evidence="6">2.6.1.-</ecNumber>
    </recommendedName>
</protein>
<dbReference type="InterPro" id="IPR004838">
    <property type="entry name" value="NHTrfase_class1_PyrdxlP-BS"/>
</dbReference>
<dbReference type="Gene3D" id="3.90.1150.10">
    <property type="entry name" value="Aspartate Aminotransferase, domain 1"/>
    <property type="match status" value="1"/>
</dbReference>
<reference evidence="8 9" key="1">
    <citation type="submission" date="2015-01" db="EMBL/GenBank/DDBJ databases">
        <title>Sequencing and annotation of Micromonospora carbonacea strain JXNU-1 genome.</title>
        <authorList>
            <person name="Long Z."/>
            <person name="Huang Y."/>
            <person name="Jiang Y."/>
        </authorList>
    </citation>
    <scope>NUCLEOTIDE SEQUENCE [LARGE SCALE GENOMIC DNA]</scope>
    <source>
        <strain evidence="8 9">JXNU-1</strain>
    </source>
</reference>
<dbReference type="InterPro" id="IPR004839">
    <property type="entry name" value="Aminotransferase_I/II_large"/>
</dbReference>
<evidence type="ECO:0000256" key="6">
    <source>
        <dbReference type="RuleBase" id="RU000481"/>
    </source>
</evidence>
<keyword evidence="9" id="KW-1185">Reference proteome</keyword>
<keyword evidence="3 6" id="KW-0032">Aminotransferase</keyword>
<keyword evidence="5" id="KW-0663">Pyridoxal phosphate</keyword>
<organism evidence="8 9">
    <name type="scientific">Micromonospora haikouensis</name>
    <dbReference type="NCBI Taxonomy" id="686309"/>
    <lineage>
        <taxon>Bacteria</taxon>
        <taxon>Bacillati</taxon>
        <taxon>Actinomycetota</taxon>
        <taxon>Actinomycetes</taxon>
        <taxon>Micromonosporales</taxon>
        <taxon>Micromonosporaceae</taxon>
        <taxon>Micromonospora</taxon>
    </lineage>
</organism>
<proteinExistence type="inferred from homology"/>
<feature type="domain" description="Aminotransferase class I/classII large" evidence="7">
    <location>
        <begin position="54"/>
        <end position="278"/>
    </location>
</feature>
<evidence type="ECO:0000256" key="4">
    <source>
        <dbReference type="ARBA" id="ARBA00022679"/>
    </source>
</evidence>
<evidence type="ECO:0000313" key="9">
    <source>
        <dbReference type="Proteomes" id="UP000032254"/>
    </source>
</evidence>
<evidence type="ECO:0000256" key="1">
    <source>
        <dbReference type="ARBA" id="ARBA00001933"/>
    </source>
</evidence>
<dbReference type="InterPro" id="IPR015424">
    <property type="entry name" value="PyrdxlP-dep_Trfase"/>
</dbReference>
<dbReference type="PROSITE" id="PS00105">
    <property type="entry name" value="AA_TRANSFER_CLASS_1"/>
    <property type="match status" value="1"/>
</dbReference>
<evidence type="ECO:0000313" key="8">
    <source>
        <dbReference type="EMBL" id="KIR64928.1"/>
    </source>
</evidence>
<evidence type="ECO:0000256" key="3">
    <source>
        <dbReference type="ARBA" id="ARBA00022576"/>
    </source>
</evidence>
<dbReference type="GO" id="GO:0030170">
    <property type="term" value="F:pyridoxal phosphate binding"/>
    <property type="evidence" value="ECO:0007669"/>
    <property type="project" value="InterPro"/>
</dbReference>
<dbReference type="GO" id="GO:0008483">
    <property type="term" value="F:transaminase activity"/>
    <property type="evidence" value="ECO:0007669"/>
    <property type="project" value="UniProtKB-KW"/>
</dbReference>
<dbReference type="Pfam" id="PF00155">
    <property type="entry name" value="Aminotran_1_2"/>
    <property type="match status" value="1"/>
</dbReference>
<dbReference type="CDD" id="cd00609">
    <property type="entry name" value="AAT_like"/>
    <property type="match status" value="1"/>
</dbReference>
<comment type="caution">
    <text evidence="8">The sequence shown here is derived from an EMBL/GenBank/DDBJ whole genome shotgun (WGS) entry which is preliminary data.</text>
</comment>
<evidence type="ECO:0000256" key="5">
    <source>
        <dbReference type="ARBA" id="ARBA00022898"/>
    </source>
</evidence>
<dbReference type="PANTHER" id="PTHR46383">
    <property type="entry name" value="ASPARTATE AMINOTRANSFERASE"/>
    <property type="match status" value="1"/>
</dbReference>
<comment type="cofactor">
    <cofactor evidence="1 6">
        <name>pyridoxal 5'-phosphate</name>
        <dbReference type="ChEBI" id="CHEBI:597326"/>
    </cofactor>
</comment>
<dbReference type="EC" id="2.6.1.-" evidence="6"/>
<dbReference type="InterPro" id="IPR015422">
    <property type="entry name" value="PyrdxlP-dep_Trfase_small"/>
</dbReference>
<dbReference type="InterPro" id="IPR050596">
    <property type="entry name" value="AspAT/PAT-like"/>
</dbReference>
<keyword evidence="4 6" id="KW-0808">Transferase</keyword>
<dbReference type="PATRIC" id="fig|47853.6.peg.1075"/>
<evidence type="ECO:0000259" key="7">
    <source>
        <dbReference type="Pfam" id="PF00155"/>
    </source>
</evidence>
<dbReference type="EMBL" id="JXSX01000001">
    <property type="protein sequence ID" value="KIR64928.1"/>
    <property type="molecule type" value="Genomic_DNA"/>
</dbReference>
<dbReference type="InterPro" id="IPR015421">
    <property type="entry name" value="PyrdxlP-dep_Trfase_major"/>
</dbReference>
<gene>
    <name evidence="8" type="ORF">TK50_05050</name>
</gene>
<dbReference type="Proteomes" id="UP000032254">
    <property type="component" value="Unassembled WGS sequence"/>
</dbReference>